<keyword evidence="7" id="KW-1185">Reference proteome</keyword>
<name>A0A068RZ92_9FUNG</name>
<dbReference type="PANTHER" id="PTHR10270:SF161">
    <property type="entry name" value="SEX-DETERMINING REGION Y PROTEIN"/>
    <property type="match status" value="1"/>
</dbReference>
<dbReference type="GO" id="GO:0030154">
    <property type="term" value="P:cell differentiation"/>
    <property type="evidence" value="ECO:0007669"/>
    <property type="project" value="TreeGrafter"/>
</dbReference>
<dbReference type="CDD" id="cd01389">
    <property type="entry name" value="HMG-box_ROX1-like"/>
    <property type="match status" value="1"/>
</dbReference>
<sequence>MPSPVSALPYSGQRDTTTFPPNDTSTAPPLELPPILDMSSHCHTATTTATSIVNGPPSPTSPQKPDDKQHEELLISSSPVAMSRLQEAAVAPAFLEPAPQLDNHRISHYEPAFRPLLFSTFKGNPFRSSSTTCHSSSSDTASTDSSTSNGSQRKWKFFTHKIPSLQIPVPRRSFPVLQPKSRGASSSSSKENNHQQHHRTTRIQQQQHSNHQPQQQIMERDDQPQYRDVYSPMSPTMASASAAAAAAAVKHHPGSSVAEAFLKCLRLSGLQRQSTTPPPPCSLSSSSSSTHSSSSEDETALLEEQDPATRLAAEALAAASADAHHRAAQGEQLVSLVMHQKKRSSSSGLDHSQFLTKNAHIKRPRNAWIHFRCHYGQALKSQDPTLRAEEISKRASKRWGRLSEKEKKPWHALAEQEKLAHKEAFPEYRYCPKRHSSSSTASSSTTSSTLSSLSTPTSATKANQPLHFHHDIVDAQSMVNDDNGSHRYKKARRRTK</sequence>
<comment type="caution">
    <text evidence="6">The sequence shown here is derived from an EMBL/GenBank/DDBJ whole genome shotgun (WGS) entry which is preliminary data.</text>
</comment>
<feature type="compositionally biased region" description="Basic residues" evidence="4">
    <location>
        <begin position="486"/>
        <end position="496"/>
    </location>
</feature>
<protein>
    <recommendedName>
        <fullName evidence="5">HMG box domain-containing protein</fullName>
    </recommendedName>
</protein>
<feature type="domain" description="HMG box" evidence="5">
    <location>
        <begin position="361"/>
        <end position="429"/>
    </location>
</feature>
<dbReference type="GO" id="GO:0001228">
    <property type="term" value="F:DNA-binding transcription activator activity, RNA polymerase II-specific"/>
    <property type="evidence" value="ECO:0007669"/>
    <property type="project" value="TreeGrafter"/>
</dbReference>
<dbReference type="SMART" id="SM00398">
    <property type="entry name" value="HMG"/>
    <property type="match status" value="1"/>
</dbReference>
<dbReference type="Gene3D" id="1.10.30.10">
    <property type="entry name" value="High mobility group box domain"/>
    <property type="match status" value="1"/>
</dbReference>
<dbReference type="InterPro" id="IPR009071">
    <property type="entry name" value="HMG_box_dom"/>
</dbReference>
<proteinExistence type="predicted"/>
<dbReference type="VEuPathDB" id="FungiDB:LCOR_06209.1"/>
<feature type="compositionally biased region" description="Low complexity" evidence="4">
    <location>
        <begin position="128"/>
        <end position="148"/>
    </location>
</feature>
<organism evidence="6 7">
    <name type="scientific">Lichtheimia corymbifera JMRC:FSU:9682</name>
    <dbReference type="NCBI Taxonomy" id="1263082"/>
    <lineage>
        <taxon>Eukaryota</taxon>
        <taxon>Fungi</taxon>
        <taxon>Fungi incertae sedis</taxon>
        <taxon>Mucoromycota</taxon>
        <taxon>Mucoromycotina</taxon>
        <taxon>Mucoromycetes</taxon>
        <taxon>Mucorales</taxon>
        <taxon>Lichtheimiaceae</taxon>
        <taxon>Lichtheimia</taxon>
    </lineage>
</organism>
<feature type="region of interest" description="Disordered" evidence="4">
    <location>
        <begin position="432"/>
        <end position="496"/>
    </location>
</feature>
<dbReference type="PANTHER" id="PTHR10270">
    <property type="entry name" value="SOX TRANSCRIPTION FACTOR"/>
    <property type="match status" value="1"/>
</dbReference>
<dbReference type="InterPro" id="IPR036910">
    <property type="entry name" value="HMG_box_dom_sf"/>
</dbReference>
<accession>A0A068RZ92</accession>
<dbReference type="SUPFAM" id="SSF47095">
    <property type="entry name" value="HMG-box"/>
    <property type="match status" value="1"/>
</dbReference>
<keyword evidence="3" id="KW-0539">Nucleus</keyword>
<dbReference type="InterPro" id="IPR050140">
    <property type="entry name" value="SRY-related_HMG-box_TF-like"/>
</dbReference>
<dbReference type="STRING" id="1263082.A0A068RZ92"/>
<dbReference type="Proteomes" id="UP000027586">
    <property type="component" value="Unassembled WGS sequence"/>
</dbReference>
<evidence type="ECO:0000313" key="7">
    <source>
        <dbReference type="Proteomes" id="UP000027586"/>
    </source>
</evidence>
<feature type="region of interest" description="Disordered" evidence="4">
    <location>
        <begin position="1"/>
        <end position="70"/>
    </location>
</feature>
<evidence type="ECO:0000259" key="5">
    <source>
        <dbReference type="PROSITE" id="PS50118"/>
    </source>
</evidence>
<dbReference type="AlphaFoldDB" id="A0A068RZ92"/>
<keyword evidence="1 3" id="KW-0238">DNA-binding</keyword>
<keyword evidence="2" id="KW-0804">Transcription</keyword>
<dbReference type="GO" id="GO:0000122">
    <property type="term" value="P:negative regulation of transcription by RNA polymerase II"/>
    <property type="evidence" value="ECO:0007669"/>
    <property type="project" value="TreeGrafter"/>
</dbReference>
<feature type="DNA-binding region" description="HMG box" evidence="3">
    <location>
        <begin position="361"/>
        <end position="429"/>
    </location>
</feature>
<evidence type="ECO:0000313" key="6">
    <source>
        <dbReference type="EMBL" id="CDH55015.1"/>
    </source>
</evidence>
<reference evidence="6" key="1">
    <citation type="submission" date="2013-08" db="EMBL/GenBank/DDBJ databases">
        <title>Gene expansion shapes genome architecture in the human pathogen Lichtheimia corymbifera: an evolutionary genomics analysis in the ancient terrestrial Mucorales (Mucoromycotina).</title>
        <authorList>
            <person name="Schwartze V.U."/>
            <person name="Winter S."/>
            <person name="Shelest E."/>
            <person name="Marcet-Houben M."/>
            <person name="Horn F."/>
            <person name="Wehner S."/>
            <person name="Hoffmann K."/>
            <person name="Riege K."/>
            <person name="Sammeth M."/>
            <person name="Nowrousian M."/>
            <person name="Valiante V."/>
            <person name="Linde J."/>
            <person name="Jacobsen I.D."/>
            <person name="Marz M."/>
            <person name="Brakhage A.A."/>
            <person name="Gabaldon T."/>
            <person name="Bocker S."/>
            <person name="Voigt K."/>
        </authorList>
    </citation>
    <scope>NUCLEOTIDE SEQUENCE [LARGE SCALE GENOMIC DNA]</scope>
    <source>
        <strain evidence="6">FSU 9682</strain>
    </source>
</reference>
<evidence type="ECO:0000256" key="1">
    <source>
        <dbReference type="ARBA" id="ARBA00023125"/>
    </source>
</evidence>
<feature type="compositionally biased region" description="Low complexity" evidence="4">
    <location>
        <begin position="437"/>
        <end position="460"/>
    </location>
</feature>
<feature type="region of interest" description="Disordered" evidence="4">
    <location>
        <begin position="169"/>
        <end position="221"/>
    </location>
</feature>
<feature type="region of interest" description="Disordered" evidence="4">
    <location>
        <begin position="127"/>
        <end position="151"/>
    </location>
</feature>
<evidence type="ECO:0000256" key="3">
    <source>
        <dbReference type="PROSITE-ProRule" id="PRU00267"/>
    </source>
</evidence>
<dbReference type="EMBL" id="CBTN010000027">
    <property type="protein sequence ID" value="CDH55015.1"/>
    <property type="molecule type" value="Genomic_DNA"/>
</dbReference>
<feature type="compositionally biased region" description="Low complexity" evidence="4">
    <location>
        <begin position="202"/>
        <end position="216"/>
    </location>
</feature>
<dbReference type="Pfam" id="PF00505">
    <property type="entry name" value="HMG_box"/>
    <property type="match status" value="1"/>
</dbReference>
<feature type="compositionally biased region" description="Polar residues" evidence="4">
    <location>
        <begin position="13"/>
        <end position="27"/>
    </location>
</feature>
<evidence type="ECO:0000256" key="4">
    <source>
        <dbReference type="SAM" id="MobiDB-lite"/>
    </source>
</evidence>
<dbReference type="GO" id="GO:0005634">
    <property type="term" value="C:nucleus"/>
    <property type="evidence" value="ECO:0007669"/>
    <property type="project" value="UniProtKB-UniRule"/>
</dbReference>
<feature type="region of interest" description="Disordered" evidence="4">
    <location>
        <begin position="271"/>
        <end position="303"/>
    </location>
</feature>
<dbReference type="PROSITE" id="PS50118">
    <property type="entry name" value="HMG_BOX_2"/>
    <property type="match status" value="1"/>
</dbReference>
<dbReference type="GO" id="GO:0000978">
    <property type="term" value="F:RNA polymerase II cis-regulatory region sequence-specific DNA binding"/>
    <property type="evidence" value="ECO:0007669"/>
    <property type="project" value="TreeGrafter"/>
</dbReference>
<evidence type="ECO:0000256" key="2">
    <source>
        <dbReference type="ARBA" id="ARBA00023163"/>
    </source>
</evidence>
<dbReference type="OrthoDB" id="6247875at2759"/>
<gene>
    <name evidence="6" type="ORF">LCOR_06209.1</name>
</gene>
<feature type="compositionally biased region" description="Low complexity" evidence="4">
    <location>
        <begin position="282"/>
        <end position="293"/>
    </location>
</feature>